<evidence type="ECO:0000313" key="1">
    <source>
        <dbReference type="EMBL" id="TFW71417.1"/>
    </source>
</evidence>
<accession>A0A4Y9VQN1</accession>
<comment type="caution">
    <text evidence="1">The sequence shown here is derived from an EMBL/GenBank/DDBJ whole genome shotgun (WGS) entry which is preliminary data.</text>
</comment>
<name>A0A4Y9VQN1_9PROT</name>
<dbReference type="EMBL" id="PQVH01000008">
    <property type="protein sequence ID" value="TFW71417.1"/>
    <property type="molecule type" value="Genomic_DNA"/>
</dbReference>
<protein>
    <submittedName>
        <fullName evidence="1">Uncharacterized protein</fullName>
    </submittedName>
</protein>
<dbReference type="AlphaFoldDB" id="A0A4Y9VQN1"/>
<keyword evidence="2" id="KW-1185">Reference proteome</keyword>
<dbReference type="Proteomes" id="UP000297706">
    <property type="component" value="Unassembled WGS sequence"/>
</dbReference>
<dbReference type="RefSeq" id="WP_135276964.1">
    <property type="nucleotide sequence ID" value="NZ_PQVH01000008.1"/>
</dbReference>
<sequence>MIGFLSGLSLQTKALIAIGLFLSGLASGWVVHGWKTDSSAAKSINNQIKTATALQNESKPIINKKINDLQKAEIVYRTIKEKIYEKNDTDICFDAESLSLWNSAIAGADSNRPEPAREAAENEAIVASVEEVLVNASDNFETCNKNIIKHNALIDKVESLDGKMCACSR</sequence>
<reference evidence="1 2" key="1">
    <citation type="submission" date="2018-02" db="EMBL/GenBank/DDBJ databases">
        <title>A novel lanthanide dependent methylotroph, Methylotenera sp. La3113.</title>
        <authorList>
            <person name="Lv H."/>
            <person name="Tani A."/>
        </authorList>
    </citation>
    <scope>NUCLEOTIDE SEQUENCE [LARGE SCALE GENOMIC DNA]</scope>
    <source>
        <strain evidence="1 2">La3113</strain>
    </source>
</reference>
<organism evidence="1 2">
    <name type="scientific">Methylotenera oryzisoli</name>
    <dbReference type="NCBI Taxonomy" id="2080758"/>
    <lineage>
        <taxon>Bacteria</taxon>
        <taxon>Pseudomonadati</taxon>
        <taxon>Pseudomonadota</taxon>
        <taxon>Betaproteobacteria</taxon>
        <taxon>Nitrosomonadales</taxon>
        <taxon>Methylophilaceae</taxon>
        <taxon>Methylotenera</taxon>
    </lineage>
</organism>
<proteinExistence type="predicted"/>
<gene>
    <name evidence="1" type="ORF">C3Y98_04745</name>
</gene>
<evidence type="ECO:0000313" key="2">
    <source>
        <dbReference type="Proteomes" id="UP000297706"/>
    </source>
</evidence>